<dbReference type="PANTHER" id="PTHR31415:SF177">
    <property type="entry name" value="OS11G0587400 PROTEIN"/>
    <property type="match status" value="1"/>
</dbReference>
<evidence type="ECO:0000256" key="4">
    <source>
        <dbReference type="ARBA" id="ARBA00023136"/>
    </source>
</evidence>
<name>A0A6G1CA52_9ORYZ</name>
<dbReference type="InterPro" id="IPR004864">
    <property type="entry name" value="LEA_2"/>
</dbReference>
<sequence length="201" mass="21558">RESCTTVLANTLCTLLLVLLLVSGVVLFVVWLGLRPHRPRFNLVAFAILAPPPGVAVGGGQQQVAFNVSDRNPNRHIGIHYDATHATVLYSDDDVLVAAGPASSSAWYQPNKTTTLIAGVLDVVGPRVTDAAWPSFAASLRAGRLPLRLQLTTAIRFRLTAGFGFLQSGRQRMHVDCHLLVGSDGDLLPESVGAACDRYFS</sequence>
<dbReference type="EMBL" id="SPHZ02000010">
    <property type="protein sequence ID" value="KAF0896877.1"/>
    <property type="molecule type" value="Genomic_DNA"/>
</dbReference>
<dbReference type="GO" id="GO:0098542">
    <property type="term" value="P:defense response to other organism"/>
    <property type="evidence" value="ECO:0007669"/>
    <property type="project" value="InterPro"/>
</dbReference>
<keyword evidence="8" id="KW-1185">Reference proteome</keyword>
<feature type="non-terminal residue" evidence="7">
    <location>
        <position position="1"/>
    </location>
</feature>
<organism evidence="7 8">
    <name type="scientific">Oryza meyeriana var. granulata</name>
    <dbReference type="NCBI Taxonomy" id="110450"/>
    <lineage>
        <taxon>Eukaryota</taxon>
        <taxon>Viridiplantae</taxon>
        <taxon>Streptophyta</taxon>
        <taxon>Embryophyta</taxon>
        <taxon>Tracheophyta</taxon>
        <taxon>Spermatophyta</taxon>
        <taxon>Magnoliopsida</taxon>
        <taxon>Liliopsida</taxon>
        <taxon>Poales</taxon>
        <taxon>Poaceae</taxon>
        <taxon>BOP clade</taxon>
        <taxon>Oryzoideae</taxon>
        <taxon>Oryzeae</taxon>
        <taxon>Oryzinae</taxon>
        <taxon>Oryza</taxon>
        <taxon>Oryza meyeriana</taxon>
    </lineage>
</organism>
<feature type="transmembrane region" description="Helical" evidence="5">
    <location>
        <begin position="15"/>
        <end position="34"/>
    </location>
</feature>
<proteinExistence type="predicted"/>
<evidence type="ECO:0000256" key="1">
    <source>
        <dbReference type="ARBA" id="ARBA00004167"/>
    </source>
</evidence>
<keyword evidence="3 5" id="KW-1133">Transmembrane helix</keyword>
<dbReference type="OrthoDB" id="779224at2759"/>
<comment type="subcellular location">
    <subcellularLocation>
        <location evidence="1">Membrane</location>
        <topology evidence="1">Single-pass membrane protein</topology>
    </subcellularLocation>
</comment>
<comment type="caution">
    <text evidence="7">The sequence shown here is derived from an EMBL/GenBank/DDBJ whole genome shotgun (WGS) entry which is preliminary data.</text>
</comment>
<gene>
    <name evidence="7" type="ORF">E2562_029567</name>
</gene>
<evidence type="ECO:0000313" key="7">
    <source>
        <dbReference type="EMBL" id="KAF0896877.1"/>
    </source>
</evidence>
<evidence type="ECO:0000256" key="3">
    <source>
        <dbReference type="ARBA" id="ARBA00022989"/>
    </source>
</evidence>
<dbReference type="Pfam" id="PF03168">
    <property type="entry name" value="LEA_2"/>
    <property type="match status" value="1"/>
</dbReference>
<feature type="domain" description="Late embryogenesis abundant protein LEA-2 subgroup" evidence="6">
    <location>
        <begin position="70"/>
        <end position="166"/>
    </location>
</feature>
<dbReference type="GO" id="GO:0005886">
    <property type="term" value="C:plasma membrane"/>
    <property type="evidence" value="ECO:0007669"/>
    <property type="project" value="TreeGrafter"/>
</dbReference>
<protein>
    <recommendedName>
        <fullName evidence="6">Late embryogenesis abundant protein LEA-2 subgroup domain-containing protein</fullName>
    </recommendedName>
</protein>
<dbReference type="PANTHER" id="PTHR31415">
    <property type="entry name" value="OS05G0367900 PROTEIN"/>
    <property type="match status" value="1"/>
</dbReference>
<reference evidence="7 8" key="1">
    <citation type="submission" date="2019-11" db="EMBL/GenBank/DDBJ databases">
        <title>Whole genome sequence of Oryza granulata.</title>
        <authorList>
            <person name="Li W."/>
        </authorList>
    </citation>
    <scope>NUCLEOTIDE SEQUENCE [LARGE SCALE GENOMIC DNA]</scope>
    <source>
        <strain evidence="8">cv. Menghai</strain>
        <tissue evidence="7">Leaf</tissue>
    </source>
</reference>
<evidence type="ECO:0000259" key="6">
    <source>
        <dbReference type="Pfam" id="PF03168"/>
    </source>
</evidence>
<evidence type="ECO:0000313" key="8">
    <source>
        <dbReference type="Proteomes" id="UP000479710"/>
    </source>
</evidence>
<keyword evidence="4 5" id="KW-0472">Membrane</keyword>
<dbReference type="AlphaFoldDB" id="A0A6G1CA52"/>
<dbReference type="Proteomes" id="UP000479710">
    <property type="component" value="Unassembled WGS sequence"/>
</dbReference>
<evidence type="ECO:0000256" key="5">
    <source>
        <dbReference type="SAM" id="Phobius"/>
    </source>
</evidence>
<dbReference type="GO" id="GO:0009506">
    <property type="term" value="C:plasmodesma"/>
    <property type="evidence" value="ECO:0007669"/>
    <property type="project" value="TreeGrafter"/>
</dbReference>
<accession>A0A6G1CA52</accession>
<evidence type="ECO:0000256" key="2">
    <source>
        <dbReference type="ARBA" id="ARBA00022692"/>
    </source>
</evidence>
<dbReference type="InterPro" id="IPR044839">
    <property type="entry name" value="NDR1-like"/>
</dbReference>
<keyword evidence="2 5" id="KW-0812">Transmembrane</keyword>